<name>A0A8T0D9E4_9TREM</name>
<keyword evidence="3" id="KW-0521">NADP</keyword>
<dbReference type="PRINTS" id="PR00085">
    <property type="entry name" value="THFDHDRGNASE"/>
</dbReference>
<dbReference type="GO" id="GO:0035999">
    <property type="term" value="P:tetrahydrofolate interconversion"/>
    <property type="evidence" value="ECO:0007669"/>
    <property type="project" value="TreeGrafter"/>
</dbReference>
<reference evidence="7 8" key="1">
    <citation type="submission" date="2019-07" db="EMBL/GenBank/DDBJ databases">
        <title>Annotation for the trematode Paragonimus westermani.</title>
        <authorList>
            <person name="Choi Y.-J."/>
        </authorList>
    </citation>
    <scope>NUCLEOTIDE SEQUENCE [LARGE SCALE GENOMIC DNA]</scope>
    <source>
        <strain evidence="7">180907_Pwestermani</strain>
    </source>
</reference>
<sequence>MRFPGLHNSFLVIRQRIRSEVAILNSKFNLYPKLAMIEVGHLSESALYIEHKRKFALQCGIELAHVKLSSHCTMASLLELVDRFNMDPTIHGIMLQPLTKLCFLLV</sequence>
<gene>
    <name evidence="7" type="ORF">P879_10427</name>
</gene>
<evidence type="ECO:0000256" key="1">
    <source>
        <dbReference type="ARBA" id="ARBA00004777"/>
    </source>
</evidence>
<dbReference type="GO" id="GO:0004477">
    <property type="term" value="F:methenyltetrahydrofolate cyclohydrolase activity"/>
    <property type="evidence" value="ECO:0007669"/>
    <property type="project" value="TreeGrafter"/>
</dbReference>
<dbReference type="InterPro" id="IPR020630">
    <property type="entry name" value="THF_DH/CycHdrlase_cat_dom"/>
</dbReference>
<dbReference type="PANTHER" id="PTHR48099:SF5">
    <property type="entry name" value="C-1-TETRAHYDROFOLATE SYNTHASE, CYTOPLASMIC"/>
    <property type="match status" value="1"/>
</dbReference>
<dbReference type="PANTHER" id="PTHR48099">
    <property type="entry name" value="C-1-TETRAHYDROFOLATE SYNTHASE, CYTOPLASMIC-RELATED"/>
    <property type="match status" value="1"/>
</dbReference>
<dbReference type="GO" id="GO:0005829">
    <property type="term" value="C:cytosol"/>
    <property type="evidence" value="ECO:0007669"/>
    <property type="project" value="TreeGrafter"/>
</dbReference>
<dbReference type="Proteomes" id="UP000699462">
    <property type="component" value="Unassembled WGS sequence"/>
</dbReference>
<protein>
    <recommendedName>
        <fullName evidence="6">Tetrahydrofolate dehydrogenase/cyclohydrolase catalytic domain-containing protein</fullName>
    </recommendedName>
</protein>
<proteinExistence type="predicted"/>
<dbReference type="InterPro" id="IPR046346">
    <property type="entry name" value="Aminoacid_DH-like_N_sf"/>
</dbReference>
<evidence type="ECO:0000313" key="7">
    <source>
        <dbReference type="EMBL" id="KAF8563574.1"/>
    </source>
</evidence>
<organism evidence="7 8">
    <name type="scientific">Paragonimus westermani</name>
    <dbReference type="NCBI Taxonomy" id="34504"/>
    <lineage>
        <taxon>Eukaryota</taxon>
        <taxon>Metazoa</taxon>
        <taxon>Spiralia</taxon>
        <taxon>Lophotrochozoa</taxon>
        <taxon>Platyhelminthes</taxon>
        <taxon>Trematoda</taxon>
        <taxon>Digenea</taxon>
        <taxon>Plagiorchiida</taxon>
        <taxon>Troglotremata</taxon>
        <taxon>Troglotrematidae</taxon>
        <taxon>Paragonimus</taxon>
    </lineage>
</organism>
<evidence type="ECO:0000313" key="8">
    <source>
        <dbReference type="Proteomes" id="UP000699462"/>
    </source>
</evidence>
<evidence type="ECO:0000259" key="6">
    <source>
        <dbReference type="Pfam" id="PF00763"/>
    </source>
</evidence>
<dbReference type="Gene3D" id="3.40.50.10860">
    <property type="entry name" value="Leucine Dehydrogenase, chain A, domain 1"/>
    <property type="match status" value="1"/>
</dbReference>
<keyword evidence="2" id="KW-0378">Hydrolase</keyword>
<evidence type="ECO:0000256" key="3">
    <source>
        <dbReference type="ARBA" id="ARBA00022857"/>
    </source>
</evidence>
<comment type="caution">
    <text evidence="7">The sequence shown here is derived from an EMBL/GenBank/DDBJ whole genome shotgun (WGS) entry which is preliminary data.</text>
</comment>
<evidence type="ECO:0000256" key="5">
    <source>
        <dbReference type="ARBA" id="ARBA00023268"/>
    </source>
</evidence>
<evidence type="ECO:0000256" key="4">
    <source>
        <dbReference type="ARBA" id="ARBA00023002"/>
    </source>
</evidence>
<keyword evidence="4" id="KW-0560">Oxidoreductase</keyword>
<keyword evidence="8" id="KW-1185">Reference proteome</keyword>
<accession>A0A8T0D9E4</accession>
<dbReference type="EMBL" id="JTDF01011442">
    <property type="protein sequence ID" value="KAF8563574.1"/>
    <property type="molecule type" value="Genomic_DNA"/>
</dbReference>
<dbReference type="InterPro" id="IPR000672">
    <property type="entry name" value="THF_DH/CycHdrlase"/>
</dbReference>
<dbReference type="OrthoDB" id="5126881at2759"/>
<evidence type="ECO:0000256" key="2">
    <source>
        <dbReference type="ARBA" id="ARBA00022801"/>
    </source>
</evidence>
<dbReference type="Pfam" id="PF00763">
    <property type="entry name" value="THF_DHG_CYH"/>
    <property type="match status" value="1"/>
</dbReference>
<dbReference type="GO" id="GO:0004488">
    <property type="term" value="F:methylenetetrahydrofolate dehydrogenase (NADP+) activity"/>
    <property type="evidence" value="ECO:0007669"/>
    <property type="project" value="InterPro"/>
</dbReference>
<comment type="pathway">
    <text evidence="1">One-carbon metabolism; tetrahydrofolate interconversion.</text>
</comment>
<dbReference type="AlphaFoldDB" id="A0A8T0D9E4"/>
<feature type="domain" description="Tetrahydrofolate dehydrogenase/cyclohydrolase catalytic" evidence="6">
    <location>
        <begin position="13"/>
        <end position="97"/>
    </location>
</feature>
<dbReference type="SUPFAM" id="SSF53223">
    <property type="entry name" value="Aminoacid dehydrogenase-like, N-terminal domain"/>
    <property type="match status" value="1"/>
</dbReference>
<keyword evidence="5" id="KW-0511">Multifunctional enzyme</keyword>